<comment type="caution">
    <text evidence="1">The sequence shown here is derived from an EMBL/GenBank/DDBJ whole genome shotgun (WGS) entry which is preliminary data.</text>
</comment>
<proteinExistence type="predicted"/>
<gene>
    <name evidence="1" type="ORF">PCOR1329_LOCUS34879</name>
</gene>
<dbReference type="Proteomes" id="UP001189429">
    <property type="component" value="Unassembled WGS sequence"/>
</dbReference>
<dbReference type="EMBL" id="CAUYUJ010014271">
    <property type="protein sequence ID" value="CAK0839108.1"/>
    <property type="molecule type" value="Genomic_DNA"/>
</dbReference>
<reference evidence="1" key="1">
    <citation type="submission" date="2023-10" db="EMBL/GenBank/DDBJ databases">
        <authorList>
            <person name="Chen Y."/>
            <person name="Shah S."/>
            <person name="Dougan E. K."/>
            <person name="Thang M."/>
            <person name="Chan C."/>
        </authorList>
    </citation>
    <scope>NUCLEOTIDE SEQUENCE [LARGE SCALE GENOMIC DNA]</scope>
</reference>
<name>A0ABN9T2B9_9DINO</name>
<keyword evidence="2" id="KW-1185">Reference proteome</keyword>
<evidence type="ECO:0000313" key="1">
    <source>
        <dbReference type="EMBL" id="CAK0839108.1"/>
    </source>
</evidence>
<protein>
    <submittedName>
        <fullName evidence="1">Uncharacterized protein</fullName>
    </submittedName>
</protein>
<accession>A0ABN9T2B9</accession>
<sequence>MQQPRRQPRRGGATSGPRIHFVYWEGGDPSAVRFAGGGPSLCRQCRGVSRPWRYRTDNLQACIRSCGKEGAIFRQEVAAFVCLSPCMAGWYNLQHFGSWLVIGTPRLSRRRPCLGPPSALARARSSRRSAAWSARPSRGLVLPGPGTGSRPICTASGRKRTLLVVACLLWCWTAMGTSCSC</sequence>
<evidence type="ECO:0000313" key="2">
    <source>
        <dbReference type="Proteomes" id="UP001189429"/>
    </source>
</evidence>
<organism evidence="1 2">
    <name type="scientific">Prorocentrum cordatum</name>
    <dbReference type="NCBI Taxonomy" id="2364126"/>
    <lineage>
        <taxon>Eukaryota</taxon>
        <taxon>Sar</taxon>
        <taxon>Alveolata</taxon>
        <taxon>Dinophyceae</taxon>
        <taxon>Prorocentrales</taxon>
        <taxon>Prorocentraceae</taxon>
        <taxon>Prorocentrum</taxon>
    </lineage>
</organism>